<feature type="binding site" description="axial binding residue" evidence="5">
    <location>
        <position position="90"/>
    </location>
    <ligand>
        <name>heme c</name>
        <dbReference type="ChEBI" id="CHEBI:61717"/>
        <label>1</label>
    </ligand>
    <ligandPart>
        <name>Fe</name>
        <dbReference type="ChEBI" id="CHEBI:18248"/>
    </ligandPart>
</feature>
<accession>A0A1I2Z2L6</accession>
<keyword evidence="1 4" id="KW-0349">Heme</keyword>
<dbReference type="GO" id="GO:0042597">
    <property type="term" value="C:periplasmic space"/>
    <property type="evidence" value="ECO:0007669"/>
    <property type="project" value="InterPro"/>
</dbReference>
<comment type="PTM">
    <text evidence="4">Binds 2 heme c groups covalently per subunit.</text>
</comment>
<evidence type="ECO:0000256" key="2">
    <source>
        <dbReference type="ARBA" id="ARBA00022723"/>
    </source>
</evidence>
<evidence type="ECO:0000256" key="1">
    <source>
        <dbReference type="ARBA" id="ARBA00022617"/>
    </source>
</evidence>
<feature type="signal peptide" evidence="6">
    <location>
        <begin position="1"/>
        <end position="25"/>
    </location>
</feature>
<dbReference type="STRING" id="442341.SAMN04487959_102315"/>
<feature type="binding site" description="axial binding residue" evidence="5">
    <location>
        <position position="194"/>
    </location>
    <ligand>
        <name>heme c</name>
        <dbReference type="ChEBI" id="CHEBI:61717"/>
        <label>2</label>
    </ligand>
    <ligandPart>
        <name>Fe</name>
        <dbReference type="ChEBI" id="CHEBI:18248"/>
    </ligandPart>
</feature>
<dbReference type="GO" id="GO:0009055">
    <property type="term" value="F:electron transfer activity"/>
    <property type="evidence" value="ECO:0007669"/>
    <property type="project" value="InterPro"/>
</dbReference>
<dbReference type="GO" id="GO:0005506">
    <property type="term" value="F:iron ion binding"/>
    <property type="evidence" value="ECO:0007669"/>
    <property type="project" value="InterPro"/>
</dbReference>
<dbReference type="SUPFAM" id="SSF46626">
    <property type="entry name" value="Cytochrome c"/>
    <property type="match status" value="2"/>
</dbReference>
<keyword evidence="2 5" id="KW-0479">Metal-binding</keyword>
<keyword evidence="3 5" id="KW-0408">Iron</keyword>
<dbReference type="Gene3D" id="1.10.760.10">
    <property type="entry name" value="Cytochrome c-like domain"/>
    <property type="match status" value="2"/>
</dbReference>
<dbReference type="PROSITE" id="PS51257">
    <property type="entry name" value="PROKAR_LIPOPROTEIN"/>
    <property type="match status" value="1"/>
</dbReference>
<evidence type="ECO:0000256" key="5">
    <source>
        <dbReference type="PIRSR" id="PIRSR000005-2"/>
    </source>
</evidence>
<dbReference type="RefSeq" id="WP_092843647.1">
    <property type="nucleotide sequence ID" value="NZ_FOPY01000002.1"/>
</dbReference>
<dbReference type="PROSITE" id="PS51007">
    <property type="entry name" value="CYTC"/>
    <property type="match status" value="2"/>
</dbReference>
<dbReference type="PANTHER" id="PTHR33751:SF11">
    <property type="entry name" value="BLL4483 PROTEIN"/>
    <property type="match status" value="1"/>
</dbReference>
<keyword evidence="9" id="KW-1185">Reference proteome</keyword>
<dbReference type="AlphaFoldDB" id="A0A1I2Z2L6"/>
<evidence type="ECO:0000259" key="7">
    <source>
        <dbReference type="PROSITE" id="PS51007"/>
    </source>
</evidence>
<feature type="binding site" description="covalent" evidence="4">
    <location>
        <position position="148"/>
    </location>
    <ligand>
        <name>heme c</name>
        <dbReference type="ChEBI" id="CHEBI:61717"/>
        <label>2</label>
    </ligand>
</feature>
<protein>
    <submittedName>
        <fullName evidence="8">Cytochrome c553</fullName>
    </submittedName>
</protein>
<dbReference type="PANTHER" id="PTHR33751">
    <property type="entry name" value="CBB3-TYPE CYTOCHROME C OXIDASE SUBUNIT FIXP"/>
    <property type="match status" value="1"/>
</dbReference>
<dbReference type="PIRSF" id="PIRSF000005">
    <property type="entry name" value="Cytochrome_c4"/>
    <property type="match status" value="1"/>
</dbReference>
<feature type="binding site" description="covalent" evidence="4">
    <location>
        <position position="46"/>
    </location>
    <ligand>
        <name>heme c</name>
        <dbReference type="ChEBI" id="CHEBI:61717"/>
        <label>1</label>
    </ligand>
</feature>
<evidence type="ECO:0000313" key="9">
    <source>
        <dbReference type="Proteomes" id="UP000199040"/>
    </source>
</evidence>
<dbReference type="InterPro" id="IPR036909">
    <property type="entry name" value="Cyt_c-like_dom_sf"/>
</dbReference>
<reference evidence="8 9" key="1">
    <citation type="submission" date="2016-10" db="EMBL/GenBank/DDBJ databases">
        <authorList>
            <person name="de Groot N.N."/>
        </authorList>
    </citation>
    <scope>NUCLEOTIDE SEQUENCE [LARGE SCALE GENOMIC DNA]</scope>
    <source>
        <strain evidence="8 9">CGMCC 1.6848</strain>
    </source>
</reference>
<proteinExistence type="predicted"/>
<evidence type="ECO:0000256" key="3">
    <source>
        <dbReference type="ARBA" id="ARBA00023004"/>
    </source>
</evidence>
<organism evidence="8 9">
    <name type="scientific">Modicisalibacter xianhensis</name>
    <dbReference type="NCBI Taxonomy" id="442341"/>
    <lineage>
        <taxon>Bacteria</taxon>
        <taxon>Pseudomonadati</taxon>
        <taxon>Pseudomonadota</taxon>
        <taxon>Gammaproteobacteria</taxon>
        <taxon>Oceanospirillales</taxon>
        <taxon>Halomonadaceae</taxon>
        <taxon>Modicisalibacter</taxon>
    </lineage>
</organism>
<feature type="binding site" description="covalent" evidence="4">
    <location>
        <position position="151"/>
    </location>
    <ligand>
        <name>heme c</name>
        <dbReference type="ChEBI" id="CHEBI:61717"/>
        <label>2</label>
    </ligand>
</feature>
<dbReference type="EMBL" id="FOPY01000002">
    <property type="protein sequence ID" value="SFH32054.1"/>
    <property type="molecule type" value="Genomic_DNA"/>
</dbReference>
<evidence type="ECO:0000256" key="4">
    <source>
        <dbReference type="PIRSR" id="PIRSR000005-1"/>
    </source>
</evidence>
<feature type="binding site" description="covalent" evidence="4">
    <location>
        <position position="49"/>
    </location>
    <ligand>
        <name>heme c</name>
        <dbReference type="ChEBI" id="CHEBI:61717"/>
        <label>1</label>
    </ligand>
</feature>
<feature type="domain" description="Cytochrome c" evidence="7">
    <location>
        <begin position="26"/>
        <end position="113"/>
    </location>
</feature>
<dbReference type="InterPro" id="IPR009056">
    <property type="entry name" value="Cyt_c-like_dom"/>
</dbReference>
<feature type="binding site" description="axial binding residue" evidence="5">
    <location>
        <position position="50"/>
    </location>
    <ligand>
        <name>heme c</name>
        <dbReference type="ChEBI" id="CHEBI:61717"/>
        <label>1</label>
    </ligand>
    <ligandPart>
        <name>Fe</name>
        <dbReference type="ChEBI" id="CHEBI:18248"/>
    </ligandPart>
</feature>
<dbReference type="InterPro" id="IPR024167">
    <property type="entry name" value="Cytochrome_c4-like"/>
</dbReference>
<gene>
    <name evidence="8" type="ORF">SAMN04487959_102315</name>
</gene>
<dbReference type="GO" id="GO:0020037">
    <property type="term" value="F:heme binding"/>
    <property type="evidence" value="ECO:0007669"/>
    <property type="project" value="InterPro"/>
</dbReference>
<dbReference type="InterPro" id="IPR050597">
    <property type="entry name" value="Cytochrome_c_Oxidase_Subunit"/>
</dbReference>
<feature type="binding site" description="axial binding residue" evidence="5">
    <location>
        <position position="152"/>
    </location>
    <ligand>
        <name>heme c</name>
        <dbReference type="ChEBI" id="CHEBI:61717"/>
        <label>2</label>
    </ligand>
    <ligandPart>
        <name>Fe</name>
        <dbReference type="ChEBI" id="CHEBI:18248"/>
    </ligandPart>
</feature>
<name>A0A1I2Z2L6_9GAMM</name>
<feature type="chain" id="PRO_5011435716" evidence="6">
    <location>
        <begin position="26"/>
        <end position="232"/>
    </location>
</feature>
<dbReference type="Pfam" id="PF00034">
    <property type="entry name" value="Cytochrom_C"/>
    <property type="match status" value="2"/>
</dbReference>
<keyword evidence="6" id="KW-0732">Signal</keyword>
<evidence type="ECO:0000313" key="8">
    <source>
        <dbReference type="EMBL" id="SFH32054.1"/>
    </source>
</evidence>
<dbReference type="Proteomes" id="UP000199040">
    <property type="component" value="Unassembled WGS sequence"/>
</dbReference>
<sequence>MNKRTRQLSSLLVIWGACASLPAWADAIQRGQAIAQQGNGQGAIACLSCHGPQGEGNAAGGFPRLAGLPAGYLSHQLRSYRDGTRQNPMMQPFALALTDEDIQAVSAYYASLEGEDVNLPTSYQAAAPENTAEWLAERGDWENTIPACNQCHGPNGQGVGDTFPPLAGQHASYLAAQLNAWRNGTRSNDPNGLMQGIAERLSEEQIGLITAYYATLPEQLSANAAAGQEETP</sequence>
<feature type="domain" description="Cytochrome c" evidence="7">
    <location>
        <begin position="134"/>
        <end position="217"/>
    </location>
</feature>
<evidence type="ECO:0000256" key="6">
    <source>
        <dbReference type="SAM" id="SignalP"/>
    </source>
</evidence>